<sequence length="144" mass="16547">MGINLPPASNSESGISQLKIHLSTYDGTTSFENFIIQFDIIATYLQWDNYTKAVYLVSCLHDKALSVLSAMDSTERMDYDAVVRNLILYCDDQHTCDYCLKQLYDRVRLHGETLTDLAHDLDLAVTRKMLWLSDTFLVPSLMRR</sequence>
<protein>
    <submittedName>
        <fullName evidence="1">Uncharacterized protein</fullName>
    </submittedName>
</protein>
<proteinExistence type="predicted"/>
<comment type="caution">
    <text evidence="1">The sequence shown here is derived from an EMBL/GenBank/DDBJ whole genome shotgun (WGS) entry which is preliminary data.</text>
</comment>
<dbReference type="PANTHER" id="PTHR45823">
    <property type="entry name" value="T-SNARE COILED-COIL HOMOLOGY DOMAIN-CONTAINING PROTEIN"/>
    <property type="match status" value="1"/>
</dbReference>
<dbReference type="Proteomes" id="UP000749559">
    <property type="component" value="Unassembled WGS sequence"/>
</dbReference>
<organism evidence="1 2">
    <name type="scientific">Owenia fusiformis</name>
    <name type="common">Polychaete worm</name>
    <dbReference type="NCBI Taxonomy" id="6347"/>
    <lineage>
        <taxon>Eukaryota</taxon>
        <taxon>Metazoa</taxon>
        <taxon>Spiralia</taxon>
        <taxon>Lophotrochozoa</taxon>
        <taxon>Annelida</taxon>
        <taxon>Polychaeta</taxon>
        <taxon>Sedentaria</taxon>
        <taxon>Canalipalpata</taxon>
        <taxon>Sabellida</taxon>
        <taxon>Oweniida</taxon>
        <taxon>Oweniidae</taxon>
        <taxon>Owenia</taxon>
    </lineage>
</organism>
<dbReference type="AlphaFoldDB" id="A0A8S4Q9Y3"/>
<reference evidence="1" key="1">
    <citation type="submission" date="2022-03" db="EMBL/GenBank/DDBJ databases">
        <authorList>
            <person name="Martin C."/>
        </authorList>
    </citation>
    <scope>NUCLEOTIDE SEQUENCE</scope>
</reference>
<dbReference type="PANTHER" id="PTHR45823:SF1">
    <property type="entry name" value="T-SNARE COILED-COIL HOMOLOGY DOMAIN-CONTAINING PROTEIN"/>
    <property type="match status" value="1"/>
</dbReference>
<evidence type="ECO:0000313" key="2">
    <source>
        <dbReference type="Proteomes" id="UP000749559"/>
    </source>
</evidence>
<keyword evidence="2" id="KW-1185">Reference proteome</keyword>
<dbReference type="OrthoDB" id="6759373at2759"/>
<dbReference type="EMBL" id="CAIIXF020000219">
    <property type="protein sequence ID" value="CAH1803020.1"/>
    <property type="molecule type" value="Genomic_DNA"/>
</dbReference>
<evidence type="ECO:0000313" key="1">
    <source>
        <dbReference type="EMBL" id="CAH1803020.1"/>
    </source>
</evidence>
<name>A0A8S4Q9Y3_OWEFU</name>
<gene>
    <name evidence="1" type="ORF">OFUS_LOCUS26649</name>
</gene>
<accession>A0A8S4Q9Y3</accession>